<dbReference type="EMBL" id="CP000527">
    <property type="protein sequence ID" value="ABM27327.1"/>
    <property type="molecule type" value="Genomic_DNA"/>
</dbReference>
<dbReference type="PANTHER" id="PTHR37524">
    <property type="entry name" value="RIBOSOMAL RNA LARGE SUBUNIT METHYLTRANSFERASE M"/>
    <property type="match status" value="1"/>
</dbReference>
<feature type="domain" description="Ribosomal RNA methyltransferase FtsJ" evidence="1">
    <location>
        <begin position="148"/>
        <end position="235"/>
    </location>
</feature>
<accession>A0A0H3A5P5</accession>
<reference evidence="3" key="1">
    <citation type="journal article" date="2009" name="Environ. Microbiol.">
        <title>Contribution of mobile genetic elements to Desulfovibrio vulgaris genome plasticity.</title>
        <authorList>
            <person name="Walker C.B."/>
            <person name="Stolyar S."/>
            <person name="Chivian D."/>
            <person name="Pinel N."/>
            <person name="Gabster J.A."/>
            <person name="Dehal P.S."/>
            <person name="He Z."/>
            <person name="Yang Z.K."/>
            <person name="Yen H.C."/>
            <person name="Zhou J."/>
            <person name="Wall J.D."/>
            <person name="Hazen T.C."/>
            <person name="Arkin A.P."/>
            <person name="Stahl D.A."/>
        </authorList>
    </citation>
    <scope>NUCLEOTIDE SEQUENCE [LARGE SCALE GENOMIC DNA]</scope>
    <source>
        <strain evidence="3">DP4</strain>
    </source>
</reference>
<dbReference type="RefSeq" id="WP_011791524.1">
    <property type="nucleotide sequence ID" value="NC_008751.1"/>
</dbReference>
<dbReference type="AlphaFoldDB" id="A0A0H3A5P5"/>
<proteinExistence type="predicted"/>
<name>A0A0H3A5P5_NITV4</name>
<dbReference type="Pfam" id="PF01728">
    <property type="entry name" value="FtsJ"/>
    <property type="match status" value="1"/>
</dbReference>
<evidence type="ECO:0000313" key="2">
    <source>
        <dbReference type="EMBL" id="ABM27327.1"/>
    </source>
</evidence>
<dbReference type="Gene3D" id="3.40.50.150">
    <property type="entry name" value="Vaccinia Virus protein VP39"/>
    <property type="match status" value="1"/>
</dbReference>
<dbReference type="HOGENOM" id="CLU_051814_0_0_7"/>
<dbReference type="PANTHER" id="PTHR37524:SF2">
    <property type="entry name" value="RIBOSOMAL RNA METHYLTRANSFERASE FTSJ DOMAIN-CONTAINING PROTEIN"/>
    <property type="match status" value="1"/>
</dbReference>
<evidence type="ECO:0000259" key="1">
    <source>
        <dbReference type="Pfam" id="PF01728"/>
    </source>
</evidence>
<gene>
    <name evidence="2" type="ordered locus">Dvul_0304</name>
</gene>
<dbReference type="InterPro" id="IPR002877">
    <property type="entry name" value="RNA_MeTrfase_FtsJ_dom"/>
</dbReference>
<protein>
    <recommendedName>
        <fullName evidence="1">Ribosomal RNA methyltransferase FtsJ domain-containing protein</fullName>
    </recommendedName>
</protein>
<organism evidence="2 3">
    <name type="scientific">Nitratidesulfovibrio vulgaris (strain DP4)</name>
    <name type="common">Desulfovibrio vulgaris</name>
    <dbReference type="NCBI Taxonomy" id="391774"/>
    <lineage>
        <taxon>Bacteria</taxon>
        <taxon>Pseudomonadati</taxon>
        <taxon>Thermodesulfobacteriota</taxon>
        <taxon>Desulfovibrionia</taxon>
        <taxon>Desulfovibrionales</taxon>
        <taxon>Desulfovibrionaceae</taxon>
        <taxon>Nitratidesulfovibrio</taxon>
    </lineage>
</organism>
<dbReference type="Proteomes" id="UP000009173">
    <property type="component" value="Chromosome"/>
</dbReference>
<dbReference type="GO" id="GO:0032259">
    <property type="term" value="P:methylation"/>
    <property type="evidence" value="ECO:0007669"/>
    <property type="project" value="InterPro"/>
</dbReference>
<sequence>MTQYTVYLAPAGYEQDLIDELGPRVIDVRGRLVRASGGPRHAAWAQNIWLDPVEMRIGSIGDAATRLKGIQRNWFLHAVDHHRRAALIAGKLPHVSARPHVFGTPAPTAPLGSWTLWEHDLVIASARCSSPFPDGEVHFVENRIDPPTRAYLKLWETFTRLGVQPAPGELCLDMGSCPGGWTWVLAGLGAHVFSVDKADIAPHIAAMPNVNFCTGSAFGLDPQHAGAVDWFFSDVICYPDRLLATVQRWLERGQCRNFVCTLKFQATTDHATAAAFAAIPGSQLFHLAHNKHELTWVLLRDKA</sequence>
<dbReference type="InterPro" id="IPR029063">
    <property type="entry name" value="SAM-dependent_MTases_sf"/>
</dbReference>
<dbReference type="KEGG" id="dvl:Dvul_0304"/>
<dbReference type="SUPFAM" id="SSF53335">
    <property type="entry name" value="S-adenosyl-L-methionine-dependent methyltransferases"/>
    <property type="match status" value="1"/>
</dbReference>
<evidence type="ECO:0000313" key="3">
    <source>
        <dbReference type="Proteomes" id="UP000009173"/>
    </source>
</evidence>
<dbReference type="GO" id="GO:0008168">
    <property type="term" value="F:methyltransferase activity"/>
    <property type="evidence" value="ECO:0007669"/>
    <property type="project" value="InterPro"/>
</dbReference>